<dbReference type="GO" id="GO:0015628">
    <property type="term" value="P:protein secretion by the type II secretion system"/>
    <property type="evidence" value="ECO:0007669"/>
    <property type="project" value="TreeGrafter"/>
</dbReference>
<dbReference type="NCBIfam" id="TIGR02532">
    <property type="entry name" value="IV_pilin_GFxxxE"/>
    <property type="match status" value="1"/>
</dbReference>
<dbReference type="Gene3D" id="3.10.610.10">
    <property type="entry name" value="GSPII I/J protein-like"/>
    <property type="match status" value="1"/>
</dbReference>
<evidence type="ECO:0000313" key="9">
    <source>
        <dbReference type="Proteomes" id="UP000076962"/>
    </source>
</evidence>
<organism evidence="8 9">
    <name type="scientific">Candidatus Thiomargarita nelsonii</name>
    <dbReference type="NCBI Taxonomy" id="1003181"/>
    <lineage>
        <taxon>Bacteria</taxon>
        <taxon>Pseudomonadati</taxon>
        <taxon>Pseudomonadota</taxon>
        <taxon>Gammaproteobacteria</taxon>
        <taxon>Thiotrichales</taxon>
        <taxon>Thiotrichaceae</taxon>
        <taxon>Thiomargarita</taxon>
    </lineage>
</organism>
<keyword evidence="7" id="KW-0472">Membrane</keyword>
<dbReference type="GO" id="GO:0005886">
    <property type="term" value="C:plasma membrane"/>
    <property type="evidence" value="ECO:0007669"/>
    <property type="project" value="UniProtKB-SubCell"/>
</dbReference>
<evidence type="ECO:0000256" key="5">
    <source>
        <dbReference type="ARBA" id="ARBA00022692"/>
    </source>
</evidence>
<keyword evidence="2" id="KW-1003">Cell membrane</keyword>
<dbReference type="SUPFAM" id="SSF54523">
    <property type="entry name" value="Pili subunits"/>
    <property type="match status" value="1"/>
</dbReference>
<comment type="subcellular location">
    <subcellularLocation>
        <location evidence="1">Cell inner membrane</location>
        <topology evidence="1">Single-pass membrane protein</topology>
    </subcellularLocation>
</comment>
<keyword evidence="9" id="KW-1185">Reference proteome</keyword>
<comment type="caution">
    <text evidence="8">The sequence shown here is derived from an EMBL/GenBank/DDBJ whole genome shotgun (WGS) entry which is preliminary data.</text>
</comment>
<sequence>MLELLVALAIFAVIAVMAYSGLDTILTARLQTDQHATQLARLQMAFTWLGRDIEQYIQRPIRDQYGNRQPALQGTISHLELTRAGWR</sequence>
<evidence type="ECO:0000256" key="1">
    <source>
        <dbReference type="ARBA" id="ARBA00004377"/>
    </source>
</evidence>
<feature type="non-terminal residue" evidence="8">
    <location>
        <position position="87"/>
    </location>
</feature>
<gene>
    <name evidence="8" type="ORF">THIOM_001593</name>
</gene>
<evidence type="ECO:0000256" key="4">
    <source>
        <dbReference type="ARBA" id="ARBA00022519"/>
    </source>
</evidence>
<accession>A0A176S3J2</accession>
<proteinExistence type="predicted"/>
<keyword evidence="4" id="KW-0997">Cell inner membrane</keyword>
<protein>
    <submittedName>
        <fullName evidence="8">General secretion pathway protein J</fullName>
    </submittedName>
</protein>
<evidence type="ECO:0000256" key="3">
    <source>
        <dbReference type="ARBA" id="ARBA00022481"/>
    </source>
</evidence>
<evidence type="ECO:0000256" key="2">
    <source>
        <dbReference type="ARBA" id="ARBA00022475"/>
    </source>
</evidence>
<keyword evidence="5" id="KW-0812">Transmembrane</keyword>
<dbReference type="InterPro" id="IPR045584">
    <property type="entry name" value="Pilin-like"/>
</dbReference>
<name>A0A176S3J2_9GAMM</name>
<dbReference type="AlphaFoldDB" id="A0A176S3J2"/>
<keyword evidence="6" id="KW-1133">Transmembrane helix</keyword>
<evidence type="ECO:0000256" key="7">
    <source>
        <dbReference type="ARBA" id="ARBA00023136"/>
    </source>
</evidence>
<dbReference type="InterPro" id="IPR051621">
    <property type="entry name" value="T2SS_protein_J"/>
</dbReference>
<dbReference type="InterPro" id="IPR012902">
    <property type="entry name" value="N_methyl_site"/>
</dbReference>
<dbReference type="PANTHER" id="PTHR39583:SF2">
    <property type="entry name" value="TYPE II SECRETION SYSTEM PROTEIN J"/>
    <property type="match status" value="1"/>
</dbReference>
<reference evidence="8 9" key="1">
    <citation type="submission" date="2016-05" db="EMBL/GenBank/DDBJ databases">
        <title>Single-cell genome of chain-forming Candidatus Thiomargarita nelsonii and comparison to other large sulfur-oxidizing bacteria.</title>
        <authorList>
            <person name="Winkel M."/>
            <person name="Salman V."/>
            <person name="Woyke T."/>
            <person name="Schulz-Vogt H."/>
            <person name="Richter M."/>
            <person name="Flood B."/>
            <person name="Bailey J."/>
            <person name="Amann R."/>
            <person name="Mussmann M."/>
        </authorList>
    </citation>
    <scope>NUCLEOTIDE SEQUENCE [LARGE SCALE GENOMIC DNA]</scope>
    <source>
        <strain evidence="8 9">THI036</strain>
    </source>
</reference>
<evidence type="ECO:0000313" key="8">
    <source>
        <dbReference type="EMBL" id="OAD22590.1"/>
    </source>
</evidence>
<dbReference type="EMBL" id="LUTY01000849">
    <property type="protein sequence ID" value="OAD22590.1"/>
    <property type="molecule type" value="Genomic_DNA"/>
</dbReference>
<dbReference type="Proteomes" id="UP000076962">
    <property type="component" value="Unassembled WGS sequence"/>
</dbReference>
<evidence type="ECO:0000256" key="6">
    <source>
        <dbReference type="ARBA" id="ARBA00022989"/>
    </source>
</evidence>
<dbReference type="PANTHER" id="PTHR39583">
    <property type="entry name" value="TYPE II SECRETION SYSTEM PROTEIN J-RELATED"/>
    <property type="match status" value="1"/>
</dbReference>
<keyword evidence="3" id="KW-0488">Methylation</keyword>